<evidence type="ECO:0000256" key="3">
    <source>
        <dbReference type="ARBA" id="ARBA00022618"/>
    </source>
</evidence>
<reference evidence="10" key="1">
    <citation type="submission" date="2025-08" db="UniProtKB">
        <authorList>
            <consortium name="Ensembl"/>
        </authorList>
    </citation>
    <scope>IDENTIFICATION</scope>
</reference>
<dbReference type="Pfam" id="PF00134">
    <property type="entry name" value="Cyclin_N"/>
    <property type="match status" value="1"/>
</dbReference>
<dbReference type="Proteomes" id="UP000694402">
    <property type="component" value="Unassembled WGS sequence"/>
</dbReference>
<gene>
    <name evidence="10" type="primary">ccnb3</name>
</gene>
<dbReference type="AlphaFoldDB" id="A0A8C8DAD1"/>
<keyword evidence="11" id="KW-1185">Reference proteome</keyword>
<evidence type="ECO:0000256" key="5">
    <source>
        <dbReference type="ARBA" id="ARBA00023306"/>
    </source>
</evidence>
<comment type="similarity">
    <text evidence="2">Belongs to the cyclin family. Cyclin AB subfamily.</text>
</comment>
<evidence type="ECO:0000256" key="1">
    <source>
        <dbReference type="ARBA" id="ARBA00003222"/>
    </source>
</evidence>
<evidence type="ECO:0000259" key="9">
    <source>
        <dbReference type="SMART" id="SM01332"/>
    </source>
</evidence>
<evidence type="ECO:0000256" key="2">
    <source>
        <dbReference type="ARBA" id="ARBA00006955"/>
    </source>
</evidence>
<dbReference type="InterPro" id="IPR006671">
    <property type="entry name" value="Cyclin_N"/>
</dbReference>
<feature type="compositionally biased region" description="Basic residues" evidence="7">
    <location>
        <begin position="70"/>
        <end position="80"/>
    </location>
</feature>
<dbReference type="Ensembl" id="ENSOTST00005025054.2">
    <property type="protein sequence ID" value="ENSOTSP00005023155.2"/>
    <property type="gene ID" value="ENSOTSG00005010993.2"/>
</dbReference>
<feature type="domain" description="Cyclin-like" evidence="8">
    <location>
        <begin position="190"/>
        <end position="274"/>
    </location>
</feature>
<dbReference type="GO" id="GO:0044772">
    <property type="term" value="P:mitotic cell cycle phase transition"/>
    <property type="evidence" value="ECO:0007669"/>
    <property type="project" value="InterPro"/>
</dbReference>
<keyword evidence="3" id="KW-0132">Cell division</keyword>
<organism evidence="10 11">
    <name type="scientific">Oncorhynchus tshawytscha</name>
    <name type="common">Chinook salmon</name>
    <name type="synonym">Salmo tshawytscha</name>
    <dbReference type="NCBI Taxonomy" id="74940"/>
    <lineage>
        <taxon>Eukaryota</taxon>
        <taxon>Metazoa</taxon>
        <taxon>Chordata</taxon>
        <taxon>Craniata</taxon>
        <taxon>Vertebrata</taxon>
        <taxon>Euteleostomi</taxon>
        <taxon>Actinopterygii</taxon>
        <taxon>Neopterygii</taxon>
        <taxon>Teleostei</taxon>
        <taxon>Protacanthopterygii</taxon>
        <taxon>Salmoniformes</taxon>
        <taxon>Salmonidae</taxon>
        <taxon>Salmoninae</taxon>
        <taxon>Oncorhynchus</taxon>
    </lineage>
</organism>
<dbReference type="InterPro" id="IPR036915">
    <property type="entry name" value="Cyclin-like_sf"/>
</dbReference>
<dbReference type="InterPro" id="IPR046965">
    <property type="entry name" value="Cyclin_A/B-like"/>
</dbReference>
<reference evidence="10" key="2">
    <citation type="submission" date="2025-09" db="UniProtKB">
        <authorList>
            <consortium name="Ensembl"/>
        </authorList>
    </citation>
    <scope>IDENTIFICATION</scope>
</reference>
<dbReference type="PIRSF" id="PIRSF001771">
    <property type="entry name" value="Cyclin_A_B_D_E"/>
    <property type="match status" value="1"/>
</dbReference>
<dbReference type="CDD" id="cd20508">
    <property type="entry name" value="CYCLIN_CCNB3_rpt1"/>
    <property type="match status" value="1"/>
</dbReference>
<dbReference type="GO" id="GO:0016538">
    <property type="term" value="F:cyclin-dependent protein serine/threonine kinase regulator activity"/>
    <property type="evidence" value="ECO:0007669"/>
    <property type="project" value="InterPro"/>
</dbReference>
<evidence type="ECO:0008006" key="12">
    <source>
        <dbReference type="Google" id="ProtNLM"/>
    </source>
</evidence>
<dbReference type="InterPro" id="IPR013763">
    <property type="entry name" value="Cyclin-like_dom"/>
</dbReference>
<feature type="domain" description="Cyclin C-terminal" evidence="9">
    <location>
        <begin position="283"/>
        <end position="399"/>
    </location>
</feature>
<dbReference type="FunFam" id="1.10.472.10:FF:000001">
    <property type="entry name" value="G2/mitotic-specific cyclin"/>
    <property type="match status" value="1"/>
</dbReference>
<evidence type="ECO:0000256" key="6">
    <source>
        <dbReference type="RuleBase" id="RU000383"/>
    </source>
</evidence>
<evidence type="ECO:0000256" key="7">
    <source>
        <dbReference type="SAM" id="MobiDB-lite"/>
    </source>
</evidence>
<feature type="region of interest" description="Disordered" evidence="7">
    <location>
        <begin position="63"/>
        <end position="90"/>
    </location>
</feature>
<keyword evidence="4 6" id="KW-0195">Cyclin</keyword>
<dbReference type="InterPro" id="IPR004367">
    <property type="entry name" value="Cyclin_C-dom"/>
</dbReference>
<dbReference type="PANTHER" id="PTHR10177">
    <property type="entry name" value="CYCLINS"/>
    <property type="match status" value="1"/>
</dbReference>
<evidence type="ECO:0000259" key="8">
    <source>
        <dbReference type="SMART" id="SM00385"/>
    </source>
</evidence>
<sequence length="409" mass="45938">MPFPRGKKPSVTAGSKIPKLRGKGIENQEEGPQVKRSSSPPQGAPKKRTAFVDLTNAHKVHISLPGTKKNSLKKTQKKKATSTVLDKNEANLKKDRVMEEKQRGEEETPVEQLVVVEAVPPRELPPHLQGPQIPEEFDIDSQHQDDPTLTAQYAKEIFDYLKAREEKFILSDYMSIQPSLNAGMRAILVDWLVEVQENFELNHETLYLAVKVTDHFLSAAPVNRENLQLIGSTALLIASKFEERCPPCVDDFLYVCDDAYKREEVIAMETSILQALGFDINIPVPYRFLRRYAKCVSASMETLTLARYVCELSLQEMDLVPERGSLLASACLLLALVTKELGGWSPILVFHSGYGVSELVPVVRRLHSMLTSPPDDKLLAIRSKYSHKVFFEVATTPMVDLDTLERALK</sequence>
<name>A0A8C8DAD1_ONCTS</name>
<accession>A0A8C8DAD1</accession>
<dbReference type="Gene3D" id="1.10.472.10">
    <property type="entry name" value="Cyclin-like"/>
    <property type="match status" value="2"/>
</dbReference>
<protein>
    <recommendedName>
        <fullName evidence="12">G2/mitotic-specific cyclin-B3</fullName>
    </recommendedName>
</protein>
<dbReference type="SMART" id="SM01332">
    <property type="entry name" value="Cyclin_C"/>
    <property type="match status" value="1"/>
</dbReference>
<evidence type="ECO:0000256" key="4">
    <source>
        <dbReference type="ARBA" id="ARBA00023127"/>
    </source>
</evidence>
<dbReference type="SMART" id="SM00385">
    <property type="entry name" value="CYCLIN"/>
    <property type="match status" value="2"/>
</dbReference>
<evidence type="ECO:0000313" key="11">
    <source>
        <dbReference type="Proteomes" id="UP000694402"/>
    </source>
</evidence>
<dbReference type="SUPFAM" id="SSF47954">
    <property type="entry name" value="Cyclin-like"/>
    <property type="match status" value="2"/>
</dbReference>
<evidence type="ECO:0000313" key="10">
    <source>
        <dbReference type="Ensembl" id="ENSOTSP00005023155.2"/>
    </source>
</evidence>
<feature type="region of interest" description="Disordered" evidence="7">
    <location>
        <begin position="1"/>
        <end position="49"/>
    </location>
</feature>
<feature type="domain" description="Cyclin-like" evidence="8">
    <location>
        <begin position="287"/>
        <end position="368"/>
    </location>
</feature>
<dbReference type="GO" id="GO:0051301">
    <property type="term" value="P:cell division"/>
    <property type="evidence" value="ECO:0007669"/>
    <property type="project" value="UniProtKB-KW"/>
</dbReference>
<comment type="function">
    <text evidence="1">Essential for the control of the cell cycle at the G2/M (mitosis) transition.</text>
</comment>
<proteinExistence type="inferred from homology"/>
<keyword evidence="5" id="KW-0131">Cell cycle</keyword>
<dbReference type="GeneTree" id="ENSGT00940000160459"/>
<dbReference type="Pfam" id="PF02984">
    <property type="entry name" value="Cyclin_C"/>
    <property type="match status" value="1"/>
</dbReference>
<dbReference type="InterPro" id="IPR039361">
    <property type="entry name" value="Cyclin"/>
</dbReference>